<dbReference type="KEGG" id="vg:30313592"/>
<protein>
    <submittedName>
        <fullName evidence="2">Uncharacterized protein</fullName>
    </submittedName>
</protein>
<evidence type="ECO:0000313" key="2">
    <source>
        <dbReference type="EMBL" id="AML61147.1"/>
    </source>
</evidence>
<name>A0A140F3I7_PFV1</name>
<dbReference type="Proteomes" id="UP000202991">
    <property type="component" value="Segment"/>
</dbReference>
<evidence type="ECO:0000256" key="1">
    <source>
        <dbReference type="SAM" id="MobiDB-lite"/>
    </source>
</evidence>
<organism evidence="2 3">
    <name type="scientific">Pyrobaculum filamentous virus 1</name>
    <name type="common">PFV1</name>
    <dbReference type="NCBI Taxonomy" id="1805492"/>
    <lineage>
        <taxon>Viruses</taxon>
        <taxon>Adnaviria</taxon>
        <taxon>Zilligvirae</taxon>
        <taxon>Taleaviricota</taxon>
        <taxon>Tokiviricetes</taxon>
        <taxon>Primavirales</taxon>
        <taxon>Tristromaviridae</taxon>
        <taxon>Alphatristromavirus</taxon>
        <taxon>Alphatristromavirus pozzuoliense</taxon>
    </lineage>
</organism>
<accession>A0A140F3I7</accession>
<reference evidence="2 3" key="1">
    <citation type="journal article" date="2016" name="Proc. Natl. Acad. Sci. U.S.A.">
        <title>A virus of hyperthermophilic archaea with a unique architecture among DNA viruses.</title>
        <authorList>
            <person name="Rensen E.I."/>
            <person name="Mochizuki T."/>
            <person name="Quemin E."/>
            <person name="Schouten S."/>
            <person name="Krupovic M."/>
            <person name="Prangishvili D."/>
        </authorList>
    </citation>
    <scope>NUCLEOTIDE SEQUENCE [LARGE SCALE GENOMIC DNA]</scope>
    <source>
        <strain evidence="2">1</strain>
    </source>
</reference>
<keyword evidence="3" id="KW-1185">Reference proteome</keyword>
<sequence length="145" mass="15864">MSGPKTQTKITQTQTDFSKTGASQGGAVVASGRGWFVTKREYNGRVFYDLRVRGTFDMAPAQVLREAIPAVQKLIAEGKIDAPVTYTQWIGKKTVRYLIMKDAVMVQINMWAGVGLLRRVMELVEAFTKASNGGGEDAEDVGEDS</sequence>
<dbReference type="RefSeq" id="YP_009237217.1">
    <property type="nucleotide sequence ID" value="NC_029548.1"/>
</dbReference>
<dbReference type="EMBL" id="KU307456">
    <property type="protein sequence ID" value="AML61147.1"/>
    <property type="molecule type" value="Genomic_DNA"/>
</dbReference>
<evidence type="ECO:0000313" key="3">
    <source>
        <dbReference type="Proteomes" id="UP000202991"/>
    </source>
</evidence>
<feature type="region of interest" description="Disordered" evidence="1">
    <location>
        <begin position="1"/>
        <end position="25"/>
    </location>
</feature>
<dbReference type="GeneID" id="30313592"/>
<proteinExistence type="predicted"/>